<evidence type="ECO:0000313" key="3">
    <source>
        <dbReference type="Proteomes" id="UP000316621"/>
    </source>
</evidence>
<proteinExistence type="predicted"/>
<sequence>MENQPDKMAQGHTTMVGDSASSGLKIIIRRRAKSVSAVEKQVINEKVLHTLGTDKTYEKTVNRVGLVSHHDSMIMHEAGGEHDE</sequence>
<gene>
    <name evidence="2" type="ORF">C5167_033824</name>
</gene>
<evidence type="ECO:0000256" key="1">
    <source>
        <dbReference type="SAM" id="MobiDB-lite"/>
    </source>
</evidence>
<dbReference type="EMBL" id="CM010721">
    <property type="protein sequence ID" value="RZC70694.1"/>
    <property type="molecule type" value="Genomic_DNA"/>
</dbReference>
<accession>A0A4Y7KBE0</accession>
<name>A0A4Y7KBE0_PAPSO</name>
<organism evidence="2 3">
    <name type="scientific">Papaver somniferum</name>
    <name type="common">Opium poppy</name>
    <dbReference type="NCBI Taxonomy" id="3469"/>
    <lineage>
        <taxon>Eukaryota</taxon>
        <taxon>Viridiplantae</taxon>
        <taxon>Streptophyta</taxon>
        <taxon>Embryophyta</taxon>
        <taxon>Tracheophyta</taxon>
        <taxon>Spermatophyta</taxon>
        <taxon>Magnoliopsida</taxon>
        <taxon>Ranunculales</taxon>
        <taxon>Papaveraceae</taxon>
        <taxon>Papaveroideae</taxon>
        <taxon>Papaver</taxon>
    </lineage>
</organism>
<dbReference type="Proteomes" id="UP000316621">
    <property type="component" value="Chromosome 7"/>
</dbReference>
<keyword evidence="3" id="KW-1185">Reference proteome</keyword>
<feature type="region of interest" description="Disordered" evidence="1">
    <location>
        <begin position="1"/>
        <end position="21"/>
    </location>
</feature>
<dbReference type="Gramene" id="RZC70694">
    <property type="protein sequence ID" value="RZC70694"/>
    <property type="gene ID" value="C5167_033824"/>
</dbReference>
<dbReference type="AlphaFoldDB" id="A0A4Y7KBE0"/>
<reference evidence="2 3" key="1">
    <citation type="journal article" date="2018" name="Science">
        <title>The opium poppy genome and morphinan production.</title>
        <authorList>
            <person name="Guo L."/>
            <person name="Winzer T."/>
            <person name="Yang X."/>
            <person name="Li Y."/>
            <person name="Ning Z."/>
            <person name="He Z."/>
            <person name="Teodor R."/>
            <person name="Lu Y."/>
            <person name="Bowser T.A."/>
            <person name="Graham I.A."/>
            <person name="Ye K."/>
        </authorList>
    </citation>
    <scope>NUCLEOTIDE SEQUENCE [LARGE SCALE GENOMIC DNA]</scope>
    <source>
        <strain evidence="3">cv. HN1</strain>
        <tissue evidence="2">Leaves</tissue>
    </source>
</reference>
<evidence type="ECO:0000313" key="2">
    <source>
        <dbReference type="EMBL" id="RZC70694.1"/>
    </source>
</evidence>
<protein>
    <submittedName>
        <fullName evidence="2">Uncharacterized protein</fullName>
    </submittedName>
</protein>